<dbReference type="PANTHER" id="PTHR21621">
    <property type="entry name" value="RIBOSOMAL PROTEIN S6 MODIFICATION PROTEIN"/>
    <property type="match status" value="1"/>
</dbReference>
<dbReference type="InterPro" id="IPR013815">
    <property type="entry name" value="ATP_grasp_subdomain_1"/>
</dbReference>
<dbReference type="Pfam" id="PF02955">
    <property type="entry name" value="GSH-S_ATP"/>
    <property type="match status" value="1"/>
</dbReference>
<dbReference type="NCBIfam" id="NF003573">
    <property type="entry name" value="PRK05246.1"/>
    <property type="match status" value="1"/>
</dbReference>
<dbReference type="Gene3D" id="3.30.470.20">
    <property type="entry name" value="ATP-grasp fold, B domain"/>
    <property type="match status" value="1"/>
</dbReference>
<comment type="caution">
    <text evidence="13">The sequence shown here is derived from an EMBL/GenBank/DDBJ whole genome shotgun (WGS) entry which is preliminary data.</text>
</comment>
<keyword evidence="11" id="KW-0175">Coiled coil</keyword>
<dbReference type="PANTHER" id="PTHR21621:SF4">
    <property type="entry name" value="GLUTATHIONE SYNTHETASE"/>
    <property type="match status" value="1"/>
</dbReference>
<keyword evidence="3 10" id="KW-0436">Ligase</keyword>
<proteinExistence type="inferred from homology"/>
<keyword evidence="9" id="KW-0464">Manganese</keyword>
<evidence type="ECO:0000256" key="4">
    <source>
        <dbReference type="ARBA" id="ARBA00022684"/>
    </source>
</evidence>
<keyword evidence="4 10" id="KW-0317">Glutathione biosynthesis</keyword>
<dbReference type="HAMAP" id="MF_00162">
    <property type="entry name" value="GSH_S"/>
    <property type="match status" value="1"/>
</dbReference>
<reference evidence="13" key="1">
    <citation type="journal article" date="2014" name="Int. J. Syst. Evol. Microbiol.">
        <title>Complete genome sequence of Corynebacterium casei LMG S-19264T (=DSM 44701T), isolated from a smear-ripened cheese.</title>
        <authorList>
            <consortium name="US DOE Joint Genome Institute (JGI-PGF)"/>
            <person name="Walter F."/>
            <person name="Albersmeier A."/>
            <person name="Kalinowski J."/>
            <person name="Ruckert C."/>
        </authorList>
    </citation>
    <scope>NUCLEOTIDE SEQUENCE</scope>
    <source>
        <strain evidence="13">KCTC 22169</strain>
    </source>
</reference>
<comment type="similarity">
    <text evidence="10">Belongs to the prokaryotic GSH synthase family.</text>
</comment>
<dbReference type="Proteomes" id="UP000626148">
    <property type="component" value="Unassembled WGS sequence"/>
</dbReference>
<comment type="pathway">
    <text evidence="10">Sulfur metabolism; glutathione biosynthesis; glutathione from L-cysteine and L-glutamate: step 2/2.</text>
</comment>
<evidence type="ECO:0000259" key="12">
    <source>
        <dbReference type="PROSITE" id="PS50975"/>
    </source>
</evidence>
<dbReference type="GO" id="GO:0046872">
    <property type="term" value="F:metal ion binding"/>
    <property type="evidence" value="ECO:0007669"/>
    <property type="project" value="UniProtKB-KW"/>
</dbReference>
<evidence type="ECO:0000256" key="2">
    <source>
        <dbReference type="ARBA" id="ARBA00001946"/>
    </source>
</evidence>
<evidence type="ECO:0000256" key="10">
    <source>
        <dbReference type="HAMAP-Rule" id="MF_00162"/>
    </source>
</evidence>
<evidence type="ECO:0000256" key="9">
    <source>
        <dbReference type="ARBA" id="ARBA00023211"/>
    </source>
</evidence>
<keyword evidence="5" id="KW-0479">Metal-binding</keyword>
<name>A0A918N6X6_9GAMM</name>
<dbReference type="InterPro" id="IPR011761">
    <property type="entry name" value="ATP-grasp"/>
</dbReference>
<dbReference type="GO" id="GO:0005737">
    <property type="term" value="C:cytoplasm"/>
    <property type="evidence" value="ECO:0007669"/>
    <property type="project" value="TreeGrafter"/>
</dbReference>
<dbReference type="Gene3D" id="3.30.1490.20">
    <property type="entry name" value="ATP-grasp fold, A domain"/>
    <property type="match status" value="1"/>
</dbReference>
<comment type="cofactor">
    <cofactor evidence="2">
        <name>Mg(2+)</name>
        <dbReference type="ChEBI" id="CHEBI:18420"/>
    </cofactor>
</comment>
<sequence length="350" mass="39616">MYIAFLINAWEDIEPGKSSTLVMIQECLIRGHKVALLYPQNLTVRNNVVNGFSKVIQPLEKVPESVASLYKKIRFDEKMLPLHAFDCIMVRKDPPIEPTVLSFLDAVKNETLVINDVDGLRKASNKLYTTTFHDPGNKFLPETHVSKNKEYLKRVIRESKQDKLILKPLDGSGGHGVIVLEKSAQSSINSLLDFYIDRERNNYVILQEFIEGAQDGDVRVLMLNGKAIGAYHRKPAEGDVRANIQAGGSAHSWKLTEAQRQVCRKIGPKLVQDGLDFVGLDLIGERLLEVNVCNPGGITNINRLSKTKLQKQVIDFLEDRVAERREKHAELEHLMKRLSDLRSRDLLDND</sequence>
<comment type="catalytic activity">
    <reaction evidence="10">
        <text>gamma-L-glutamyl-L-cysteine + glycine + ATP = glutathione + ADP + phosphate + H(+)</text>
        <dbReference type="Rhea" id="RHEA:13557"/>
        <dbReference type="ChEBI" id="CHEBI:15378"/>
        <dbReference type="ChEBI" id="CHEBI:30616"/>
        <dbReference type="ChEBI" id="CHEBI:43474"/>
        <dbReference type="ChEBI" id="CHEBI:57305"/>
        <dbReference type="ChEBI" id="CHEBI:57925"/>
        <dbReference type="ChEBI" id="CHEBI:58173"/>
        <dbReference type="ChEBI" id="CHEBI:456216"/>
        <dbReference type="EC" id="6.3.2.3"/>
    </reaction>
</comment>
<dbReference type="AlphaFoldDB" id="A0A918N6X6"/>
<keyword evidence="14" id="KW-1185">Reference proteome</keyword>
<protein>
    <recommendedName>
        <fullName evidence="10">Glutathione synthetase</fullName>
        <ecNumber evidence="10">6.3.2.3</ecNumber>
    </recommendedName>
    <alternativeName>
        <fullName evidence="10">GSH synthetase</fullName>
        <shortName evidence="10">GSH-S</shortName>
        <shortName evidence="10">GSHase</shortName>
    </alternativeName>
    <alternativeName>
        <fullName evidence="10">Glutathione synthase</fullName>
    </alternativeName>
</protein>
<evidence type="ECO:0000256" key="8">
    <source>
        <dbReference type="ARBA" id="ARBA00022842"/>
    </source>
</evidence>
<dbReference type="EC" id="6.3.2.3" evidence="10"/>
<dbReference type="Pfam" id="PF02951">
    <property type="entry name" value="GSH-S_N"/>
    <property type="match status" value="1"/>
</dbReference>
<evidence type="ECO:0000313" key="14">
    <source>
        <dbReference type="Proteomes" id="UP000626148"/>
    </source>
</evidence>
<dbReference type="SUPFAM" id="SSF52440">
    <property type="entry name" value="PreATP-grasp domain"/>
    <property type="match status" value="1"/>
</dbReference>
<dbReference type="GO" id="GO:0004363">
    <property type="term" value="F:glutathione synthase activity"/>
    <property type="evidence" value="ECO:0007669"/>
    <property type="project" value="UniProtKB-UniRule"/>
</dbReference>
<evidence type="ECO:0000256" key="11">
    <source>
        <dbReference type="SAM" id="Coils"/>
    </source>
</evidence>
<keyword evidence="8" id="KW-0460">Magnesium</keyword>
<accession>A0A918N6X6</accession>
<organism evidence="13 14">
    <name type="scientific">Saccharospirillum salsuginis</name>
    <dbReference type="NCBI Taxonomy" id="418750"/>
    <lineage>
        <taxon>Bacteria</taxon>
        <taxon>Pseudomonadati</taxon>
        <taxon>Pseudomonadota</taxon>
        <taxon>Gammaproteobacteria</taxon>
        <taxon>Oceanospirillales</taxon>
        <taxon>Saccharospirillaceae</taxon>
        <taxon>Saccharospirillum</taxon>
    </lineage>
</organism>
<evidence type="ECO:0000256" key="5">
    <source>
        <dbReference type="ARBA" id="ARBA00022723"/>
    </source>
</evidence>
<gene>
    <name evidence="10 13" type="primary">gshB</name>
    <name evidence="13" type="ORF">GCM10007392_06200</name>
</gene>
<evidence type="ECO:0000256" key="7">
    <source>
        <dbReference type="ARBA" id="ARBA00022840"/>
    </source>
</evidence>
<keyword evidence="7 10" id="KW-0067">ATP-binding</keyword>
<evidence type="ECO:0000256" key="3">
    <source>
        <dbReference type="ARBA" id="ARBA00022598"/>
    </source>
</evidence>
<dbReference type="PROSITE" id="PS50975">
    <property type="entry name" value="ATP_GRASP"/>
    <property type="match status" value="1"/>
</dbReference>
<dbReference type="EMBL" id="BMXR01000001">
    <property type="protein sequence ID" value="GGX42027.1"/>
    <property type="molecule type" value="Genomic_DNA"/>
</dbReference>
<evidence type="ECO:0000313" key="13">
    <source>
        <dbReference type="EMBL" id="GGX42027.1"/>
    </source>
</evidence>
<dbReference type="InterPro" id="IPR004218">
    <property type="entry name" value="GSHS_ATP-bd"/>
</dbReference>
<dbReference type="InterPro" id="IPR016185">
    <property type="entry name" value="PreATP-grasp_dom_sf"/>
</dbReference>
<dbReference type="GO" id="GO:0005524">
    <property type="term" value="F:ATP binding"/>
    <property type="evidence" value="ECO:0007669"/>
    <property type="project" value="UniProtKB-UniRule"/>
</dbReference>
<reference evidence="13" key="2">
    <citation type="submission" date="2020-09" db="EMBL/GenBank/DDBJ databases">
        <authorList>
            <person name="Sun Q."/>
            <person name="Kim S."/>
        </authorList>
    </citation>
    <scope>NUCLEOTIDE SEQUENCE</scope>
    <source>
        <strain evidence="13">KCTC 22169</strain>
    </source>
</reference>
<dbReference type="InterPro" id="IPR006284">
    <property type="entry name" value="Glut_synth_pro"/>
</dbReference>
<dbReference type="RefSeq" id="WP_189607003.1">
    <property type="nucleotide sequence ID" value="NZ_BMXR01000001.1"/>
</dbReference>
<dbReference type="SUPFAM" id="SSF56059">
    <property type="entry name" value="Glutathione synthetase ATP-binding domain-like"/>
    <property type="match status" value="1"/>
</dbReference>
<dbReference type="Gene3D" id="3.40.50.20">
    <property type="match status" value="1"/>
</dbReference>
<feature type="coiled-coil region" evidence="11">
    <location>
        <begin position="314"/>
        <end position="344"/>
    </location>
</feature>
<keyword evidence="6 10" id="KW-0547">Nucleotide-binding</keyword>
<evidence type="ECO:0000256" key="1">
    <source>
        <dbReference type="ARBA" id="ARBA00001936"/>
    </source>
</evidence>
<comment type="cofactor">
    <cofactor evidence="1">
        <name>Mn(2+)</name>
        <dbReference type="ChEBI" id="CHEBI:29035"/>
    </cofactor>
</comment>
<feature type="domain" description="ATP-grasp" evidence="12">
    <location>
        <begin position="137"/>
        <end position="318"/>
    </location>
</feature>
<dbReference type="InterPro" id="IPR004215">
    <property type="entry name" value="GSHS_N"/>
</dbReference>
<evidence type="ECO:0000256" key="6">
    <source>
        <dbReference type="ARBA" id="ARBA00022741"/>
    </source>
</evidence>